<comment type="similarity">
    <text evidence="1">Belongs to the glycosyl hydrolase 3 family.</text>
</comment>
<dbReference type="InterPro" id="IPR001764">
    <property type="entry name" value="Glyco_hydro_3_N"/>
</dbReference>
<evidence type="ECO:0000313" key="6">
    <source>
        <dbReference type="Proteomes" id="UP000198577"/>
    </source>
</evidence>
<dbReference type="GO" id="GO:0045493">
    <property type="term" value="P:xylan catabolic process"/>
    <property type="evidence" value="ECO:0007669"/>
    <property type="project" value="InterPro"/>
</dbReference>
<feature type="domain" description="Fibronectin type III-like" evidence="4">
    <location>
        <begin position="635"/>
        <end position="704"/>
    </location>
</feature>
<dbReference type="InterPro" id="IPR044993">
    <property type="entry name" value="BXL"/>
</dbReference>
<dbReference type="SUPFAM" id="SSF51445">
    <property type="entry name" value="(Trans)glycosidases"/>
    <property type="match status" value="1"/>
</dbReference>
<evidence type="ECO:0000256" key="3">
    <source>
        <dbReference type="ARBA" id="ARBA00022801"/>
    </source>
</evidence>
<dbReference type="GO" id="GO:0046556">
    <property type="term" value="F:alpha-L-arabinofuranosidase activity"/>
    <property type="evidence" value="ECO:0007669"/>
    <property type="project" value="TreeGrafter"/>
</dbReference>
<evidence type="ECO:0000313" key="5">
    <source>
        <dbReference type="EMBL" id="SFP97178.1"/>
    </source>
</evidence>
<gene>
    <name evidence="5" type="ORF">SAMN05444406_10810</name>
</gene>
<dbReference type="Pfam" id="PF01915">
    <property type="entry name" value="Glyco_hydro_3_C"/>
    <property type="match status" value="1"/>
</dbReference>
<organism evidence="5 6">
    <name type="scientific">Caldicoprobacter faecalis</name>
    <dbReference type="NCBI Taxonomy" id="937334"/>
    <lineage>
        <taxon>Bacteria</taxon>
        <taxon>Bacillati</taxon>
        <taxon>Bacillota</taxon>
        <taxon>Clostridia</taxon>
        <taxon>Caldicoprobacterales</taxon>
        <taxon>Caldicoprobacteraceae</taxon>
        <taxon>Caldicoprobacter</taxon>
    </lineage>
</organism>
<dbReference type="InterPro" id="IPR036962">
    <property type="entry name" value="Glyco_hydro_3_N_sf"/>
</dbReference>
<dbReference type="OrthoDB" id="9805821at2"/>
<dbReference type="Gene3D" id="3.20.20.300">
    <property type="entry name" value="Glycoside hydrolase, family 3, N-terminal domain"/>
    <property type="match status" value="1"/>
</dbReference>
<dbReference type="Proteomes" id="UP000198577">
    <property type="component" value="Unassembled WGS sequence"/>
</dbReference>
<dbReference type="PANTHER" id="PTHR42721">
    <property type="entry name" value="SUGAR HYDROLASE-RELATED"/>
    <property type="match status" value="1"/>
</dbReference>
<dbReference type="RefSeq" id="WP_051456403.1">
    <property type="nucleotide sequence ID" value="NZ_FOXR01000008.1"/>
</dbReference>
<dbReference type="GO" id="GO:0031222">
    <property type="term" value="P:arabinan catabolic process"/>
    <property type="evidence" value="ECO:0007669"/>
    <property type="project" value="TreeGrafter"/>
</dbReference>
<dbReference type="PANTHER" id="PTHR42721:SF3">
    <property type="entry name" value="BETA-D-XYLOSIDASE 5-RELATED"/>
    <property type="match status" value="1"/>
</dbReference>
<reference evidence="5 6" key="1">
    <citation type="submission" date="2016-10" db="EMBL/GenBank/DDBJ databases">
        <authorList>
            <person name="de Groot N.N."/>
        </authorList>
    </citation>
    <scope>NUCLEOTIDE SEQUENCE [LARGE SCALE GENOMIC DNA]</scope>
    <source>
        <strain evidence="5 6">DSM 20678</strain>
    </source>
</reference>
<dbReference type="SMART" id="SM01217">
    <property type="entry name" value="Fn3_like"/>
    <property type="match status" value="1"/>
</dbReference>
<dbReference type="Pfam" id="PF14310">
    <property type="entry name" value="Fn3-like"/>
    <property type="match status" value="1"/>
</dbReference>
<name>A0A1I5UPQ6_9FIRM</name>
<keyword evidence="6" id="KW-1185">Reference proteome</keyword>
<dbReference type="GO" id="GO:0008422">
    <property type="term" value="F:beta-glucosidase activity"/>
    <property type="evidence" value="ECO:0007669"/>
    <property type="project" value="UniProtKB-ARBA"/>
</dbReference>
<dbReference type="PRINTS" id="PR00133">
    <property type="entry name" value="GLHYDRLASE3"/>
</dbReference>
<protein>
    <submittedName>
        <fullName evidence="5">Beta-glucosidase</fullName>
    </submittedName>
</protein>
<dbReference type="Pfam" id="PF00933">
    <property type="entry name" value="Glyco_hydro_3"/>
    <property type="match status" value="1"/>
</dbReference>
<dbReference type="GO" id="GO:0009044">
    <property type="term" value="F:xylan 1,4-beta-xylosidase activity"/>
    <property type="evidence" value="ECO:0007669"/>
    <property type="project" value="InterPro"/>
</dbReference>
<dbReference type="InterPro" id="IPR026891">
    <property type="entry name" value="Fn3-like"/>
</dbReference>
<dbReference type="SUPFAM" id="SSF52279">
    <property type="entry name" value="Beta-D-glucan exohydrolase, C-terminal domain"/>
    <property type="match status" value="1"/>
</dbReference>
<accession>A0A1I5UPQ6</accession>
<dbReference type="FunFam" id="2.60.40.10:FF:000495">
    <property type="entry name" value="Periplasmic beta-glucosidase"/>
    <property type="match status" value="1"/>
</dbReference>
<evidence type="ECO:0000259" key="4">
    <source>
        <dbReference type="SMART" id="SM01217"/>
    </source>
</evidence>
<dbReference type="Gene3D" id="2.60.40.10">
    <property type="entry name" value="Immunoglobulins"/>
    <property type="match status" value="1"/>
</dbReference>
<dbReference type="InterPro" id="IPR017853">
    <property type="entry name" value="GH"/>
</dbReference>
<dbReference type="STRING" id="937334.SAMN05444406_10810"/>
<dbReference type="Gene3D" id="3.40.50.1700">
    <property type="entry name" value="Glycoside hydrolase family 3 C-terminal domain"/>
    <property type="match status" value="1"/>
</dbReference>
<evidence type="ECO:0000256" key="1">
    <source>
        <dbReference type="ARBA" id="ARBA00005336"/>
    </source>
</evidence>
<dbReference type="InterPro" id="IPR002772">
    <property type="entry name" value="Glyco_hydro_3_C"/>
</dbReference>
<proteinExistence type="inferred from homology"/>
<keyword evidence="2" id="KW-0732">Signal</keyword>
<dbReference type="InterPro" id="IPR036881">
    <property type="entry name" value="Glyco_hydro_3_C_sf"/>
</dbReference>
<dbReference type="EMBL" id="FOXR01000008">
    <property type="protein sequence ID" value="SFP97178.1"/>
    <property type="molecule type" value="Genomic_DNA"/>
</dbReference>
<dbReference type="FunFam" id="3.40.50.1700:FF:000009">
    <property type="entry name" value="Periplasmic beta-glucosidase"/>
    <property type="match status" value="1"/>
</dbReference>
<evidence type="ECO:0000256" key="2">
    <source>
        <dbReference type="ARBA" id="ARBA00022729"/>
    </source>
</evidence>
<keyword evidence="3" id="KW-0378">Hydrolase</keyword>
<dbReference type="AlphaFoldDB" id="A0A1I5UPQ6"/>
<dbReference type="InterPro" id="IPR013783">
    <property type="entry name" value="Ig-like_fold"/>
</dbReference>
<sequence>MSDNAKQNENGGIPIYLDPDQPLEKRVDDLVSRLTLEEKVSQMIYASSAIPRLGIPEYNWWNECLHGVARAGIATVFPQAIGMAASFNDKLLYRVACAISDEARAKHHEFVRQGDRGIYKGLTFWSPNINIFRDPRWGRGQETYGEDPYLTGRMGVAFVKGIQGDHPKYLKAIATPKHYAVHSGPEPLRHSFDARVSQKDLRETYLPAFKECVKEGKAASIMGAYNRTNGEPCCASPTLLQKILRDEWGFDGYVVSDCGAIYDIHAHHKVTNTPEESAALAVNAGCDLNCGRVFESLVNAVKQGLVSEETIDRAVKRLFKARFKLGMFDPPERVPYAQIPYEVNDCEEHRRLALEMARESMVLLKNEGGLLPLRKDLKAIAVIGPNADNKKVLLGNYNGTPSKYVTALEGIRAKVSPQTKVYYAEGCDLTSTQSSYWGQEATAGFAEALAAAQRADVVIMCLGLSPELEGEEGDAARSTAGGDKTSLDLPGMQEELLKAVCATGKPVVLVLFSGSPVSINWAQENVPAILQAWYPGEEGGTAIADVLFGDYNPGGRLPVTFVKSLDQVPPFTDYSMKGRTYRYMEDEPLYPFGYGLSYTTFEYSNLKLSAEVIEAGQSITISVDVKNTGNMAGDEVVQLYLKDLEASVDVPIHELKGFSRIKLQPGETTTVTFTLTPRQMALIDNDGRCILEPGRFRVMVGGRQPDKRSEALAKTPILVGEFEVRGEPMELEY</sequence>